<dbReference type="AlphaFoldDB" id="A0AAE3HR39"/>
<protein>
    <submittedName>
        <fullName evidence="5">1-acyl-sn-glycerol-3-phosphate acyltransferase</fullName>
    </submittedName>
</protein>
<comment type="pathway">
    <text evidence="1">Lipid metabolism.</text>
</comment>
<reference evidence="5" key="1">
    <citation type="journal article" date="2016" name="Genome Announc.">
        <title>Draft Genome Sequences of Two Novel Amoeba-Resistant Intranuclear Bacteria, 'Candidatus Berkiella cookevillensis' and 'Candidatus Berkiella aquae'.</title>
        <authorList>
            <person name="Mehari Y.T."/>
            <person name="Arivett B.A."/>
            <person name="Farone A.L."/>
            <person name="Gunderson J.H."/>
            <person name="Farone M.B."/>
        </authorList>
    </citation>
    <scope>NUCLEOTIDE SEQUENCE</scope>
    <source>
        <strain evidence="5">CC99</strain>
    </source>
</reference>
<reference evidence="5" key="2">
    <citation type="submission" date="2021-06" db="EMBL/GenBank/DDBJ databases">
        <title>Genomic Description and Analysis of Intracellular Bacteria, Candidatus Berkiella cookevillensis and Candidatus Berkiella aquae.</title>
        <authorList>
            <person name="Kidane D.T."/>
            <person name="Mehari Y.T."/>
            <person name="Rice F.C."/>
            <person name="Arivett B.A."/>
            <person name="Farone A.L."/>
            <person name="Berk S.G."/>
            <person name="Farone M.B."/>
        </authorList>
    </citation>
    <scope>NUCLEOTIDE SEQUENCE</scope>
    <source>
        <strain evidence="5">CC99</strain>
    </source>
</reference>
<organism evidence="5 6">
    <name type="scientific">Candidatus Berkiella cookevillensis</name>
    <dbReference type="NCBI Taxonomy" id="437022"/>
    <lineage>
        <taxon>Bacteria</taxon>
        <taxon>Pseudomonadati</taxon>
        <taxon>Pseudomonadota</taxon>
        <taxon>Gammaproteobacteria</taxon>
        <taxon>Candidatus Berkiellales</taxon>
        <taxon>Candidatus Berkiellaceae</taxon>
        <taxon>Candidatus Berkiella</taxon>
    </lineage>
</organism>
<dbReference type="InterPro" id="IPR002123">
    <property type="entry name" value="Plipid/glycerol_acylTrfase"/>
</dbReference>
<dbReference type="EMBL" id="LKHV02000001">
    <property type="protein sequence ID" value="MCS5708099.1"/>
    <property type="molecule type" value="Genomic_DNA"/>
</dbReference>
<dbReference type="GO" id="GO:0006654">
    <property type="term" value="P:phosphatidic acid biosynthetic process"/>
    <property type="evidence" value="ECO:0007669"/>
    <property type="project" value="TreeGrafter"/>
</dbReference>
<evidence type="ECO:0000259" key="4">
    <source>
        <dbReference type="SMART" id="SM00563"/>
    </source>
</evidence>
<dbReference type="GO" id="GO:0003841">
    <property type="term" value="F:1-acylglycerol-3-phosphate O-acyltransferase activity"/>
    <property type="evidence" value="ECO:0007669"/>
    <property type="project" value="TreeGrafter"/>
</dbReference>
<keyword evidence="2" id="KW-0808">Transferase</keyword>
<keyword evidence="3 5" id="KW-0012">Acyltransferase</keyword>
<dbReference type="PANTHER" id="PTHR10434:SF9">
    <property type="entry name" value="PHOSPHOLIPID_GLYCEROL ACYLTRANSFERASE DOMAIN-CONTAINING PROTEIN"/>
    <property type="match status" value="1"/>
</dbReference>
<accession>A0AAE3HR39</accession>
<evidence type="ECO:0000313" key="6">
    <source>
        <dbReference type="Proteomes" id="UP000051494"/>
    </source>
</evidence>
<evidence type="ECO:0000256" key="1">
    <source>
        <dbReference type="ARBA" id="ARBA00005189"/>
    </source>
</evidence>
<dbReference type="SMART" id="SM00563">
    <property type="entry name" value="PlsC"/>
    <property type="match status" value="1"/>
</dbReference>
<name>A0AAE3HR39_9GAMM</name>
<sequence length="186" mass="20906">MISRIVVKAIGWRIEGKIPDNINKLVMLGVPHTSNWDFLMMMCCAWHYGLTVKWLGKESLFATPIMKFLSTFMGGIRVERNHSQQAVDSIAHIITSSKHRLCLAIAPEGSRHKKAGWRSGFFHIAKAAEVPIGLGYIDYARQVMGVGPILTELTDIDSAMLTMQDFYKDVIGKYPEKQSPIQIIKS</sequence>
<proteinExistence type="predicted"/>
<dbReference type="RefSeq" id="WP_083477348.1">
    <property type="nucleotide sequence ID" value="NZ_LKHV02000001.1"/>
</dbReference>
<feature type="domain" description="Phospholipid/glycerol acyltransferase" evidence="4">
    <location>
        <begin position="26"/>
        <end position="137"/>
    </location>
</feature>
<dbReference type="Pfam" id="PF01553">
    <property type="entry name" value="Acyltransferase"/>
    <property type="match status" value="1"/>
</dbReference>
<dbReference type="Proteomes" id="UP000051494">
    <property type="component" value="Unassembled WGS sequence"/>
</dbReference>
<evidence type="ECO:0000313" key="5">
    <source>
        <dbReference type="EMBL" id="MCS5708099.1"/>
    </source>
</evidence>
<evidence type="ECO:0000256" key="3">
    <source>
        <dbReference type="ARBA" id="ARBA00023315"/>
    </source>
</evidence>
<dbReference type="PANTHER" id="PTHR10434">
    <property type="entry name" value="1-ACYL-SN-GLYCEROL-3-PHOSPHATE ACYLTRANSFERASE"/>
    <property type="match status" value="1"/>
</dbReference>
<gene>
    <name evidence="5" type="ORF">CC99x_004195</name>
</gene>
<dbReference type="SUPFAM" id="SSF69593">
    <property type="entry name" value="Glycerol-3-phosphate (1)-acyltransferase"/>
    <property type="match status" value="1"/>
</dbReference>
<keyword evidence="6" id="KW-1185">Reference proteome</keyword>
<comment type="caution">
    <text evidence="5">The sequence shown here is derived from an EMBL/GenBank/DDBJ whole genome shotgun (WGS) entry which is preliminary data.</text>
</comment>
<evidence type="ECO:0000256" key="2">
    <source>
        <dbReference type="ARBA" id="ARBA00022679"/>
    </source>
</evidence>